<feature type="transmembrane region" description="Helical" evidence="2">
    <location>
        <begin position="469"/>
        <end position="494"/>
    </location>
</feature>
<dbReference type="PANTHER" id="PTHR33868:SF2">
    <property type="entry name" value="EXPRESSED PROTEIN"/>
    <property type="match status" value="1"/>
</dbReference>
<keyword evidence="4" id="KW-1185">Reference proteome</keyword>
<protein>
    <submittedName>
        <fullName evidence="3">Aminoacrylate hydrolase RutD</fullName>
    </submittedName>
</protein>
<accession>A0AAD8MHX0</accession>
<feature type="region of interest" description="Disordered" evidence="1">
    <location>
        <begin position="30"/>
        <end position="53"/>
    </location>
</feature>
<comment type="caution">
    <text evidence="3">The sequence shown here is derived from an EMBL/GenBank/DDBJ whole genome shotgun (WGS) entry which is preliminary data.</text>
</comment>
<reference evidence="3" key="2">
    <citation type="submission" date="2023-05" db="EMBL/GenBank/DDBJ databases">
        <authorList>
            <person name="Schelkunov M.I."/>
        </authorList>
    </citation>
    <scope>NUCLEOTIDE SEQUENCE</scope>
    <source>
        <strain evidence="3">Hsosn_3</strain>
        <tissue evidence="3">Leaf</tissue>
    </source>
</reference>
<keyword evidence="2" id="KW-0472">Membrane</keyword>
<feature type="region of interest" description="Disordered" evidence="1">
    <location>
        <begin position="245"/>
        <end position="272"/>
    </location>
</feature>
<organism evidence="3 4">
    <name type="scientific">Heracleum sosnowskyi</name>
    <dbReference type="NCBI Taxonomy" id="360622"/>
    <lineage>
        <taxon>Eukaryota</taxon>
        <taxon>Viridiplantae</taxon>
        <taxon>Streptophyta</taxon>
        <taxon>Embryophyta</taxon>
        <taxon>Tracheophyta</taxon>
        <taxon>Spermatophyta</taxon>
        <taxon>Magnoliopsida</taxon>
        <taxon>eudicotyledons</taxon>
        <taxon>Gunneridae</taxon>
        <taxon>Pentapetalae</taxon>
        <taxon>asterids</taxon>
        <taxon>campanulids</taxon>
        <taxon>Apiales</taxon>
        <taxon>Apiaceae</taxon>
        <taxon>Apioideae</taxon>
        <taxon>apioid superclade</taxon>
        <taxon>Tordylieae</taxon>
        <taxon>Tordyliinae</taxon>
        <taxon>Heracleum</taxon>
    </lineage>
</organism>
<proteinExistence type="predicted"/>
<feature type="compositionally biased region" description="Basic and acidic residues" evidence="1">
    <location>
        <begin position="288"/>
        <end position="305"/>
    </location>
</feature>
<dbReference type="PANTHER" id="PTHR33868">
    <property type="entry name" value="EXPRESSED PROTEIN"/>
    <property type="match status" value="1"/>
</dbReference>
<evidence type="ECO:0000256" key="1">
    <source>
        <dbReference type="SAM" id="MobiDB-lite"/>
    </source>
</evidence>
<keyword evidence="2" id="KW-0812">Transmembrane</keyword>
<name>A0AAD8MHX0_9APIA</name>
<dbReference type="GO" id="GO:0016787">
    <property type="term" value="F:hydrolase activity"/>
    <property type="evidence" value="ECO:0007669"/>
    <property type="project" value="UniProtKB-KW"/>
</dbReference>
<gene>
    <name evidence="3" type="ORF">POM88_030219</name>
</gene>
<feature type="compositionally biased region" description="Polar residues" evidence="1">
    <location>
        <begin position="330"/>
        <end position="340"/>
    </location>
</feature>
<keyword evidence="3" id="KW-0378">Hydrolase</keyword>
<feature type="compositionally biased region" description="Low complexity" evidence="1">
    <location>
        <begin position="308"/>
        <end position="317"/>
    </location>
</feature>
<dbReference type="AlphaFoldDB" id="A0AAD8MHX0"/>
<keyword evidence="2" id="KW-1133">Transmembrane helix</keyword>
<sequence length="497" mass="55222">MAAAEARAAWQRAANRCFVQEDAKRAPKLACCPSSGASTKQVDSGPASATDGQDYRVPGFVPLNNNPSYTNVPPDTKWWLQLQPNYGSQRGFSNEQLNTLETEMDIYGAGFASLNVKSSRVHLKNAGALITKSSNSEASCATESRVCASFLKKEHIVNKQELKAVYTKSVHEPIKVKDGEESYEFIEMDHVDSASFKTSDMSCLDSESPLIVSGKRDPWWKTTDSNELASLVAQRSLDLVENCDLPQPQTTHRKRDLPQPQTTHIKRDLPLPQSTYLKRDPYACVGFSDHDRSKKSSGDLKHQSADRSIPPSDTSGSGPPGGGHGSNWSVEGSSESGIDKSISYNKTKVGQAETQISAKDPCKAQLLEALRHSQTRAREAEMAVKQAYAEKEDVVKLFFRQASQLFAYRQWLQLLQLENLYYQIKSNKNHPVSALFPGVLPWMPLRNRKVRRKGKRPKQERPRCNISKYALMFALGLSLVGAGLFLGWTIGWMLPAL</sequence>
<dbReference type="Proteomes" id="UP001237642">
    <property type="component" value="Unassembled WGS sequence"/>
</dbReference>
<evidence type="ECO:0000256" key="2">
    <source>
        <dbReference type="SAM" id="Phobius"/>
    </source>
</evidence>
<feature type="region of interest" description="Disordered" evidence="1">
    <location>
        <begin position="288"/>
        <end position="340"/>
    </location>
</feature>
<dbReference type="EMBL" id="JAUIZM010000007">
    <property type="protein sequence ID" value="KAK1374026.1"/>
    <property type="molecule type" value="Genomic_DNA"/>
</dbReference>
<evidence type="ECO:0000313" key="3">
    <source>
        <dbReference type="EMBL" id="KAK1374026.1"/>
    </source>
</evidence>
<evidence type="ECO:0000313" key="4">
    <source>
        <dbReference type="Proteomes" id="UP001237642"/>
    </source>
</evidence>
<reference evidence="3" key="1">
    <citation type="submission" date="2023-02" db="EMBL/GenBank/DDBJ databases">
        <title>Genome of toxic invasive species Heracleum sosnowskyi carries increased number of genes despite the absence of recent whole-genome duplications.</title>
        <authorList>
            <person name="Schelkunov M."/>
            <person name="Shtratnikova V."/>
            <person name="Makarenko M."/>
            <person name="Klepikova A."/>
            <person name="Omelchenko D."/>
            <person name="Novikova G."/>
            <person name="Obukhova E."/>
            <person name="Bogdanov V."/>
            <person name="Penin A."/>
            <person name="Logacheva M."/>
        </authorList>
    </citation>
    <scope>NUCLEOTIDE SEQUENCE</scope>
    <source>
        <strain evidence="3">Hsosn_3</strain>
        <tissue evidence="3">Leaf</tissue>
    </source>
</reference>